<dbReference type="InterPro" id="IPR001584">
    <property type="entry name" value="Integrase_cat-core"/>
</dbReference>
<dbReference type="InterPro" id="IPR013103">
    <property type="entry name" value="RVT_2"/>
</dbReference>
<keyword evidence="3" id="KW-1185">Reference proteome</keyword>
<dbReference type="GO" id="GO:0003676">
    <property type="term" value="F:nucleic acid binding"/>
    <property type="evidence" value="ECO:0007669"/>
    <property type="project" value="InterPro"/>
</dbReference>
<dbReference type="SUPFAM" id="SSF56672">
    <property type="entry name" value="DNA/RNA polymerases"/>
    <property type="match status" value="1"/>
</dbReference>
<dbReference type="Proteomes" id="UP000026915">
    <property type="component" value="Chromosome 9"/>
</dbReference>
<dbReference type="PROSITE" id="PS50994">
    <property type="entry name" value="INTEGRASE"/>
    <property type="match status" value="1"/>
</dbReference>
<dbReference type="InterPro" id="IPR043502">
    <property type="entry name" value="DNA/RNA_pol_sf"/>
</dbReference>
<dbReference type="Pfam" id="PF07727">
    <property type="entry name" value="RVT_2"/>
    <property type="match status" value="1"/>
</dbReference>
<reference evidence="2 3" key="1">
    <citation type="journal article" date="2013" name="Genome Biol.">
        <title>The genome sequence of the most widely cultivated cacao type and its use to identify candidate genes regulating pod color.</title>
        <authorList>
            <person name="Motamayor J.C."/>
            <person name="Mockaitis K."/>
            <person name="Schmutz J."/>
            <person name="Haiminen N."/>
            <person name="Iii D.L."/>
            <person name="Cornejo O."/>
            <person name="Findley S.D."/>
            <person name="Zheng P."/>
            <person name="Utro F."/>
            <person name="Royaert S."/>
            <person name="Saski C."/>
            <person name="Jenkins J."/>
            <person name="Podicheti R."/>
            <person name="Zhao M."/>
            <person name="Scheffler B.E."/>
            <person name="Stack J.C."/>
            <person name="Feltus F.A."/>
            <person name="Mustiga G.M."/>
            <person name="Amores F."/>
            <person name="Phillips W."/>
            <person name="Marelli J.P."/>
            <person name="May G.D."/>
            <person name="Shapiro H."/>
            <person name="Ma J."/>
            <person name="Bustamante C.D."/>
            <person name="Schnell R.J."/>
            <person name="Main D."/>
            <person name="Gilbert D."/>
            <person name="Parida L."/>
            <person name="Kuhn D.N."/>
        </authorList>
    </citation>
    <scope>NUCLEOTIDE SEQUENCE [LARGE SCALE GENOMIC DNA]</scope>
    <source>
        <strain evidence="3">cv. Matina 1-6</strain>
    </source>
</reference>
<feature type="domain" description="Integrase catalytic" evidence="1">
    <location>
        <begin position="135"/>
        <end position="256"/>
    </location>
</feature>
<accession>A0A061GTU4</accession>
<evidence type="ECO:0000313" key="3">
    <source>
        <dbReference type="Proteomes" id="UP000026915"/>
    </source>
</evidence>
<dbReference type="HOGENOM" id="CLU_001650_5_1_1"/>
<dbReference type="PANTHER" id="PTHR11439">
    <property type="entry name" value="GAG-POL-RELATED RETROTRANSPOSON"/>
    <property type="match status" value="1"/>
</dbReference>
<dbReference type="InterPro" id="IPR036397">
    <property type="entry name" value="RNaseH_sf"/>
</dbReference>
<dbReference type="Gene3D" id="3.30.420.10">
    <property type="entry name" value="Ribonuclease H-like superfamily/Ribonuclease H"/>
    <property type="match status" value="1"/>
</dbReference>
<dbReference type="PANTHER" id="PTHR11439:SF503">
    <property type="entry name" value="CYSTEINE-RICH RLK (RECEPTOR-LIKE PROTEIN KINASE) 8"/>
    <property type="match status" value="1"/>
</dbReference>
<protein>
    <recommendedName>
        <fullName evidence="1">Integrase catalytic domain-containing protein</fullName>
    </recommendedName>
</protein>
<dbReference type="Gramene" id="EOY32828">
    <property type="protein sequence ID" value="EOY32828"/>
    <property type="gene ID" value="TCM_040853"/>
</dbReference>
<gene>
    <name evidence="2" type="ORF">TCM_040853</name>
</gene>
<dbReference type="SUPFAM" id="SSF53098">
    <property type="entry name" value="Ribonuclease H-like"/>
    <property type="match status" value="1"/>
</dbReference>
<organism evidence="2 3">
    <name type="scientific">Theobroma cacao</name>
    <name type="common">Cacao</name>
    <name type="synonym">Cocoa</name>
    <dbReference type="NCBI Taxonomy" id="3641"/>
    <lineage>
        <taxon>Eukaryota</taxon>
        <taxon>Viridiplantae</taxon>
        <taxon>Streptophyta</taxon>
        <taxon>Embryophyta</taxon>
        <taxon>Tracheophyta</taxon>
        <taxon>Spermatophyta</taxon>
        <taxon>Magnoliopsida</taxon>
        <taxon>eudicotyledons</taxon>
        <taxon>Gunneridae</taxon>
        <taxon>Pentapetalae</taxon>
        <taxon>rosids</taxon>
        <taxon>malvids</taxon>
        <taxon>Malvales</taxon>
        <taxon>Malvaceae</taxon>
        <taxon>Byttnerioideae</taxon>
        <taxon>Theobroma</taxon>
    </lineage>
</organism>
<dbReference type="AlphaFoldDB" id="A0A061GTU4"/>
<dbReference type="GO" id="GO:0015074">
    <property type="term" value="P:DNA integration"/>
    <property type="evidence" value="ECO:0007669"/>
    <property type="project" value="InterPro"/>
</dbReference>
<dbReference type="InterPro" id="IPR012337">
    <property type="entry name" value="RNaseH-like_sf"/>
</dbReference>
<dbReference type="CDD" id="cd09272">
    <property type="entry name" value="RNase_HI_RT_Ty1"/>
    <property type="match status" value="1"/>
</dbReference>
<dbReference type="InParanoid" id="A0A061GTU4"/>
<evidence type="ECO:0000313" key="2">
    <source>
        <dbReference type="EMBL" id="EOY32828.1"/>
    </source>
</evidence>
<name>A0A061GTU4_THECC</name>
<proteinExistence type="predicted"/>
<dbReference type="EMBL" id="CM001887">
    <property type="protein sequence ID" value="EOY32828.1"/>
    <property type="molecule type" value="Genomic_DNA"/>
</dbReference>
<evidence type="ECO:0000259" key="1">
    <source>
        <dbReference type="PROSITE" id="PS50994"/>
    </source>
</evidence>
<dbReference type="eggNOG" id="KOG0017">
    <property type="taxonomic scope" value="Eukaryota"/>
</dbReference>
<sequence>MKLVNQIQLMGENMTDAKVVEMVEKVLISLPKKFDATVSSLGQSQDVSQLTITELASALQADEQGKTARRDEKIDNALVAKSKGKAHVESLQKKNIFEAKDKGKVEKAETVEEQPFMATCGQASDDSQWLLDSGPMSVDSLNGSIYFVCFIDDYSKMAWKYFLKFKGEYTSSKFTTNLHDHGIHHQLTVPYSPQQNGFSERKNRTILEMVRCLLFAKDLLKRFWAKVASTAVYLLNLLPTRALFAITVYEAWHGIKPAVNHLKVFWCLCYHLTLESSRDKLEHVSTCNERTDANQNDLLEIESDEDNVDDFPIRGIQEELCVEQPEGFQFKSDSNKVYRLHKPLYALKQTPRSWYSKIEAYLLKQGFVKSPNEATLYVCKVKGEPQLIISLYVDDLLVTGNYEKEILEKFHLIDCNSIATPFVANQKISANEACPLKDPTSFRSLIGSLSYICSTRPELMYLVSLLSRFMQQPTDVRLIAAKRILRYVKGNMSCGNYFGRMKKLKLIGYSDSDWVGSMKDSRSSCRYSFSFGNATNQAIWLRKVLNELNFVQDSITDLFVGNKSIIAITKNPVFHGKTKHIRVKFPAIRDVERNEDIVIKQCSSGDQLADIMTKTLQRPKFEYLRSKQNVYDARIMEQC</sequence>
<dbReference type="STRING" id="3641.A0A061GTU4"/>